<keyword evidence="3" id="KW-1185">Reference proteome</keyword>
<protein>
    <submittedName>
        <fullName evidence="2">Uncharacterized protein</fullName>
    </submittedName>
</protein>
<organism evidence="2 3">
    <name type="scientific">Chionoecetes opilio</name>
    <name type="common">Atlantic snow crab</name>
    <name type="synonym">Cancer opilio</name>
    <dbReference type="NCBI Taxonomy" id="41210"/>
    <lineage>
        <taxon>Eukaryota</taxon>
        <taxon>Metazoa</taxon>
        <taxon>Ecdysozoa</taxon>
        <taxon>Arthropoda</taxon>
        <taxon>Crustacea</taxon>
        <taxon>Multicrustacea</taxon>
        <taxon>Malacostraca</taxon>
        <taxon>Eumalacostraca</taxon>
        <taxon>Eucarida</taxon>
        <taxon>Decapoda</taxon>
        <taxon>Pleocyemata</taxon>
        <taxon>Brachyura</taxon>
        <taxon>Eubrachyura</taxon>
        <taxon>Majoidea</taxon>
        <taxon>Majidae</taxon>
        <taxon>Chionoecetes</taxon>
    </lineage>
</organism>
<feature type="region of interest" description="Disordered" evidence="1">
    <location>
        <begin position="129"/>
        <end position="153"/>
    </location>
</feature>
<evidence type="ECO:0000256" key="1">
    <source>
        <dbReference type="SAM" id="MobiDB-lite"/>
    </source>
</evidence>
<evidence type="ECO:0000313" key="3">
    <source>
        <dbReference type="Proteomes" id="UP000770661"/>
    </source>
</evidence>
<proteinExistence type="predicted"/>
<feature type="compositionally biased region" description="Polar residues" evidence="1">
    <location>
        <begin position="129"/>
        <end position="141"/>
    </location>
</feature>
<comment type="caution">
    <text evidence="2">The sequence shown here is derived from an EMBL/GenBank/DDBJ whole genome shotgun (WGS) entry which is preliminary data.</text>
</comment>
<dbReference type="EMBL" id="JACEEZ010003500">
    <property type="protein sequence ID" value="KAG0727321.1"/>
    <property type="molecule type" value="Genomic_DNA"/>
</dbReference>
<evidence type="ECO:0000313" key="2">
    <source>
        <dbReference type="EMBL" id="KAG0727321.1"/>
    </source>
</evidence>
<gene>
    <name evidence="2" type="ORF">GWK47_034909</name>
</gene>
<reference evidence="2" key="1">
    <citation type="submission" date="2020-07" db="EMBL/GenBank/DDBJ databases">
        <title>The High-quality genome of the commercially important snow crab, Chionoecetes opilio.</title>
        <authorList>
            <person name="Jeong J.-H."/>
            <person name="Ryu S."/>
        </authorList>
    </citation>
    <scope>NUCLEOTIDE SEQUENCE</scope>
    <source>
        <strain evidence="2">MADBK_172401_WGS</strain>
        <tissue evidence="2">Digestive gland</tissue>
    </source>
</reference>
<dbReference type="AlphaFoldDB" id="A0A8J5D0I8"/>
<dbReference type="Proteomes" id="UP000770661">
    <property type="component" value="Unassembled WGS sequence"/>
</dbReference>
<accession>A0A8J5D0I8</accession>
<name>A0A8J5D0I8_CHIOP</name>
<sequence>MHEALAMHCKLQTPIPQPTLFNSAEPSIVSSSSDEEQSASYQVDFWVAVVLECDVWSWIASHTFTHQHPHIIKPLGIAPFRNQSFFNCDKKRSSYPRRCLDDKNTALIYGIIKRLQEAGHAAPKLYAQSGVQGTGSSSHTSNPPPRSPTHNTNNVDQCELQVFVRPDPHPVIIDYELVRKHPQPSCNTAQPSEW</sequence>